<dbReference type="GO" id="GO:0005524">
    <property type="term" value="F:ATP binding"/>
    <property type="evidence" value="ECO:0007669"/>
    <property type="project" value="UniProtKB-UniRule"/>
</dbReference>
<dbReference type="Pfam" id="PF02782">
    <property type="entry name" value="FGGY_C"/>
    <property type="match status" value="1"/>
</dbReference>
<dbReference type="InterPro" id="IPR000577">
    <property type="entry name" value="Carb_kinase_FGGY"/>
</dbReference>
<sequence length="565" mass="58025">MSIRRFVAGVDSSTQSCKVVIADPDSGDIIRTGSAPHPPGTEVAPEAWWTALQKAIAAAGGLDDVAGLSISGQQHGLVALDAEGRVIRDALLWNDLRSKAAARDLIAEVGAADYVARTGILPVASFTAAKLRWLRVAEPDNAARVAAVALPHDWLSWRFLGYGPAESSARGPVLDALVTDASDASGTAYFDPSTSRYDLDLFRIAFGASAREAAGLPCAADTDVEADSPDVNEKGDAASAIILPRVLTPNEAAGHSPDGIVVGPGAGDNAAAALGLGVTSGDLVISIGTSGTVFGTTDLPIADSSGAVAGFASADGGRLPLVATLNAARVLDSAATLLRVSHDELAALALASRPGADGLTLVPYFEGERTPNLPDATARLEGMTLGNSSAENVARAFVEGMLCGLADGLDAVQAQGLEAGRLLLIGGAARNPAVREVARDIFTVPIDVPEQAEYVAIGAARQAAWTLSGALPDWTVELVATLHPRPSQVRQQYRSFAAQTAAQQTAAQQTAGLVSPDRTTQERSSFKSSTSERSSSKSSTSERSSSDQSLPDHRGSSGAHASVKG</sequence>
<dbReference type="InterPro" id="IPR050406">
    <property type="entry name" value="FGGY_Carb_Kinase"/>
</dbReference>
<dbReference type="InterPro" id="IPR018484">
    <property type="entry name" value="FGGY_N"/>
</dbReference>
<dbReference type="Pfam" id="PF00370">
    <property type="entry name" value="FGGY_N"/>
    <property type="match status" value="1"/>
</dbReference>
<dbReference type="GO" id="GO:0005998">
    <property type="term" value="P:xylulose catabolic process"/>
    <property type="evidence" value="ECO:0007669"/>
    <property type="project" value="UniProtKB-UniRule"/>
</dbReference>
<dbReference type="InterPro" id="IPR006000">
    <property type="entry name" value="Xylulokinase"/>
</dbReference>
<dbReference type="Gene3D" id="3.30.420.40">
    <property type="match status" value="2"/>
</dbReference>
<evidence type="ECO:0000313" key="11">
    <source>
        <dbReference type="EMBL" id="SMX74298.1"/>
    </source>
</evidence>
<keyword evidence="5 7" id="KW-0418">Kinase</keyword>
<organism evidence="11 12">
    <name type="scientific">Brevibacterium linens ATCC 9172</name>
    <dbReference type="NCBI Taxonomy" id="1255617"/>
    <lineage>
        <taxon>Bacteria</taxon>
        <taxon>Bacillati</taxon>
        <taxon>Actinomycetota</taxon>
        <taxon>Actinomycetes</taxon>
        <taxon>Micrococcales</taxon>
        <taxon>Brevibacteriaceae</taxon>
        <taxon>Brevibacterium</taxon>
    </lineage>
</organism>
<keyword evidence="2 7" id="KW-0859">Xylose metabolism</keyword>
<evidence type="ECO:0000256" key="3">
    <source>
        <dbReference type="ARBA" id="ARBA00022679"/>
    </source>
</evidence>
<keyword evidence="4 7" id="KW-0547">Nucleotide-binding</keyword>
<dbReference type="EC" id="2.7.1.17" evidence="7"/>
<comment type="similarity">
    <text evidence="1 7">Belongs to the FGGY kinase family.</text>
</comment>
<dbReference type="HAMAP" id="MF_02220">
    <property type="entry name" value="XylB"/>
    <property type="match status" value="1"/>
</dbReference>
<feature type="compositionally biased region" description="Low complexity" evidence="8">
    <location>
        <begin position="526"/>
        <end position="543"/>
    </location>
</feature>
<protein>
    <recommendedName>
        <fullName evidence="7">Xylulose kinase</fullName>
        <shortName evidence="7">Xylulokinase</shortName>
        <ecNumber evidence="7">2.7.1.17</ecNumber>
    </recommendedName>
</protein>
<comment type="catalytic activity">
    <reaction evidence="7">
        <text>D-xylulose + ATP = D-xylulose 5-phosphate + ADP + H(+)</text>
        <dbReference type="Rhea" id="RHEA:10964"/>
        <dbReference type="ChEBI" id="CHEBI:15378"/>
        <dbReference type="ChEBI" id="CHEBI:17140"/>
        <dbReference type="ChEBI" id="CHEBI:30616"/>
        <dbReference type="ChEBI" id="CHEBI:57737"/>
        <dbReference type="ChEBI" id="CHEBI:456216"/>
        <dbReference type="EC" id="2.7.1.17"/>
    </reaction>
</comment>
<feature type="binding site" evidence="7">
    <location>
        <begin position="74"/>
        <end position="75"/>
    </location>
    <ligand>
        <name>substrate</name>
    </ligand>
</feature>
<feature type="region of interest" description="Disordered" evidence="8">
    <location>
        <begin position="507"/>
        <end position="565"/>
    </location>
</feature>
<evidence type="ECO:0000256" key="7">
    <source>
        <dbReference type="HAMAP-Rule" id="MF_02220"/>
    </source>
</evidence>
<keyword evidence="6 7" id="KW-0067">ATP-binding</keyword>
<evidence type="ECO:0000256" key="1">
    <source>
        <dbReference type="ARBA" id="ARBA00009156"/>
    </source>
</evidence>
<evidence type="ECO:0000256" key="8">
    <source>
        <dbReference type="SAM" id="MobiDB-lite"/>
    </source>
</evidence>
<evidence type="ECO:0000256" key="4">
    <source>
        <dbReference type="ARBA" id="ARBA00022741"/>
    </source>
</evidence>
<dbReference type="InterPro" id="IPR043129">
    <property type="entry name" value="ATPase_NBD"/>
</dbReference>
<dbReference type="GO" id="GO:0042732">
    <property type="term" value="P:D-xylose metabolic process"/>
    <property type="evidence" value="ECO:0007669"/>
    <property type="project" value="UniProtKB-KW"/>
</dbReference>
<dbReference type="EMBL" id="FXYY01000004">
    <property type="protein sequence ID" value="SMX74298.1"/>
    <property type="molecule type" value="Genomic_DNA"/>
</dbReference>
<dbReference type="RefSeq" id="WP_101554107.1">
    <property type="nucleotide sequence ID" value="NZ_FXYY01000004.1"/>
</dbReference>
<name>A0A2H1IGI4_BRELN</name>
<dbReference type="InterPro" id="IPR018485">
    <property type="entry name" value="FGGY_C"/>
</dbReference>
<dbReference type="GO" id="GO:0004856">
    <property type="term" value="F:D-xylulokinase activity"/>
    <property type="evidence" value="ECO:0007669"/>
    <property type="project" value="UniProtKB-UniRule"/>
</dbReference>
<dbReference type="AlphaFoldDB" id="A0A2H1IGI4"/>
<evidence type="ECO:0000256" key="6">
    <source>
        <dbReference type="ARBA" id="ARBA00022840"/>
    </source>
</evidence>
<evidence type="ECO:0000256" key="5">
    <source>
        <dbReference type="ARBA" id="ARBA00022777"/>
    </source>
</evidence>
<proteinExistence type="inferred from homology"/>
<dbReference type="PANTHER" id="PTHR43095">
    <property type="entry name" value="SUGAR KINASE"/>
    <property type="match status" value="1"/>
</dbReference>
<accession>A0A2H1IGI4</accession>
<keyword evidence="7" id="KW-0119">Carbohydrate metabolism</keyword>
<dbReference type="CDD" id="cd07809">
    <property type="entry name" value="ASKHA_NBD_FGGY_BaXK-like"/>
    <property type="match status" value="1"/>
</dbReference>
<dbReference type="PIRSF" id="PIRSF000538">
    <property type="entry name" value="GlpK"/>
    <property type="match status" value="1"/>
</dbReference>
<keyword evidence="3 7" id="KW-0808">Transferase</keyword>
<feature type="domain" description="Carbohydrate kinase FGGY N-terminal" evidence="9">
    <location>
        <begin position="8"/>
        <end position="204"/>
    </location>
</feature>
<evidence type="ECO:0000259" key="10">
    <source>
        <dbReference type="Pfam" id="PF02782"/>
    </source>
</evidence>
<evidence type="ECO:0000256" key="2">
    <source>
        <dbReference type="ARBA" id="ARBA00022629"/>
    </source>
</evidence>
<evidence type="ECO:0000259" key="9">
    <source>
        <dbReference type="Pfam" id="PF00370"/>
    </source>
</evidence>
<feature type="domain" description="Carbohydrate kinase FGGY C-terminal" evidence="10">
    <location>
        <begin position="283"/>
        <end position="466"/>
    </location>
</feature>
<dbReference type="PANTHER" id="PTHR43095:SF5">
    <property type="entry name" value="XYLULOSE KINASE"/>
    <property type="match status" value="1"/>
</dbReference>
<dbReference type="Proteomes" id="UP000234641">
    <property type="component" value="Unassembled WGS sequence"/>
</dbReference>
<feature type="site" description="Important for activity" evidence="7">
    <location>
        <position position="11"/>
    </location>
</feature>
<evidence type="ECO:0000313" key="12">
    <source>
        <dbReference type="Proteomes" id="UP000234641"/>
    </source>
</evidence>
<dbReference type="SUPFAM" id="SSF53067">
    <property type="entry name" value="Actin-like ATPase domain"/>
    <property type="match status" value="2"/>
</dbReference>
<feature type="active site" description="Proton acceptor" evidence="7">
    <location>
        <position position="268"/>
    </location>
</feature>
<gene>
    <name evidence="7" type="primary">xylB</name>
    <name evidence="11" type="ORF">BLIN9172_01051</name>
</gene>
<reference evidence="11 12" key="1">
    <citation type="submission" date="2017-03" db="EMBL/GenBank/DDBJ databases">
        <authorList>
            <person name="Afonso C.L."/>
            <person name="Miller P.J."/>
            <person name="Scott M.A."/>
            <person name="Spackman E."/>
            <person name="Goraichik I."/>
            <person name="Dimitrov K.M."/>
            <person name="Suarez D.L."/>
            <person name="Swayne D.E."/>
        </authorList>
    </citation>
    <scope>NUCLEOTIDE SEQUENCE [LARGE SCALE GENOMIC DNA]</scope>
    <source>
        <strain evidence="11 12">ATCC 9172</strain>
    </source>
</reference>
<comment type="function">
    <text evidence="7">Catalyzes the phosphorylation of D-xylulose to D-xylulose 5-phosphate.</text>
</comment>